<dbReference type="EMBL" id="CP158587">
    <property type="protein sequence ID" value="XCA35058.1"/>
    <property type="molecule type" value="Genomic_DNA"/>
</dbReference>
<protein>
    <submittedName>
        <fullName evidence="2">Uncharacterized protein</fullName>
    </submittedName>
</protein>
<accession>A0AAU7YQA5</accession>
<proteinExistence type="predicted"/>
<keyword evidence="1" id="KW-0472">Membrane</keyword>
<name>A0AAU7YQA5_9RICK</name>
<organism evidence="2">
    <name type="scientific">Wolbachia endosymbiont of Oeneis ivallda</name>
    <dbReference type="NCBI Taxonomy" id="3171168"/>
    <lineage>
        <taxon>Bacteria</taxon>
        <taxon>Pseudomonadati</taxon>
        <taxon>Pseudomonadota</taxon>
        <taxon>Alphaproteobacteria</taxon>
        <taxon>Rickettsiales</taxon>
        <taxon>Anaplasmataceae</taxon>
        <taxon>Wolbachieae</taxon>
        <taxon>Wolbachia</taxon>
    </lineage>
</organism>
<keyword evidence="1" id="KW-1133">Transmembrane helix</keyword>
<evidence type="ECO:0000256" key="1">
    <source>
        <dbReference type="SAM" id="Phobius"/>
    </source>
</evidence>
<keyword evidence="1" id="KW-0812">Transmembrane</keyword>
<feature type="transmembrane region" description="Helical" evidence="1">
    <location>
        <begin position="12"/>
        <end position="31"/>
    </location>
</feature>
<dbReference type="AlphaFoldDB" id="A0AAU7YQA5"/>
<feature type="transmembrane region" description="Helical" evidence="1">
    <location>
        <begin position="37"/>
        <end position="63"/>
    </location>
</feature>
<evidence type="ECO:0000313" key="2">
    <source>
        <dbReference type="EMBL" id="XCA35058.1"/>
    </source>
</evidence>
<reference evidence="2" key="1">
    <citation type="submission" date="2024-06" db="EMBL/GenBank/DDBJ databases">
        <title>Genome assembly of the Oeneis chryxus ivallda.</title>
        <authorList>
            <person name="MacDonald Z."/>
            <person name="Shaffer H.B."/>
            <person name="Gillespie T."/>
            <person name="Marimuthu M.P.A."/>
            <person name="Nguyen O."/>
            <person name="Fairbairn C.W."/>
            <person name="Seligmann W.E."/>
            <person name="Escalona M."/>
            <person name="Miller C."/>
            <person name="Toffelmier E."/>
        </authorList>
    </citation>
    <scope>NUCLEOTIDE SEQUENCE</scope>
    <source>
        <strain evidence="2">CCGP_102_HBS-TG_Oc004</strain>
    </source>
</reference>
<sequence length="105" mass="11496">MVKNKEKHQIAFCVSAFTLLAGLSLIATGIAVGTVPAIASCLVTGGILTALSIVQSVESYLFLQNSEKAFNKMISGIRDETESKLFIERILQPFIELFSEHKQHN</sequence>
<gene>
    <name evidence="2" type="ORF">ABS861_06910</name>
</gene>